<dbReference type="EMBL" id="LSRS01000002">
    <property type="protein sequence ID" value="KAF1086213.1"/>
    <property type="molecule type" value="Genomic_DNA"/>
</dbReference>
<dbReference type="PANTHER" id="PTHR34300">
    <property type="entry name" value="QUEUOSINE PRECURSOR TRANSPORTER-RELATED"/>
    <property type="match status" value="1"/>
</dbReference>
<proteinExistence type="inferred from homology"/>
<dbReference type="AlphaFoldDB" id="A0A9D2WRV4"/>
<reference evidence="2" key="1">
    <citation type="submission" date="2016-02" db="EMBL/GenBank/DDBJ databases">
        <title>Draft Genome Sequence of Sporotomaculum syntrophicum Strain FB, a Syntrophic Benzoate Degrader.</title>
        <authorList>
            <person name="Nobu M.K."/>
            <person name="Narihiro T."/>
            <person name="Qiu Y.-L."/>
            <person name="Ohashi A."/>
            <person name="Liu W.-T."/>
            <person name="Yuji S."/>
        </authorList>
    </citation>
    <scope>NUCLEOTIDE SEQUENCE</scope>
    <source>
        <strain evidence="2">FB</strain>
    </source>
</reference>
<feature type="transmembrane region" description="Helical" evidence="1">
    <location>
        <begin position="32"/>
        <end position="50"/>
    </location>
</feature>
<dbReference type="Pfam" id="PF02592">
    <property type="entry name" value="Vut_1"/>
    <property type="match status" value="1"/>
</dbReference>
<accession>A0A9D2WRV4</accession>
<keyword evidence="1" id="KW-0472">Membrane</keyword>
<feature type="transmembrane region" description="Helical" evidence="1">
    <location>
        <begin position="177"/>
        <end position="198"/>
    </location>
</feature>
<evidence type="ECO:0000256" key="1">
    <source>
        <dbReference type="HAMAP-Rule" id="MF_02088"/>
    </source>
</evidence>
<dbReference type="HAMAP" id="MF_02088">
    <property type="entry name" value="Q_prec_transport"/>
    <property type="match status" value="1"/>
</dbReference>
<keyword evidence="1" id="KW-1003">Cell membrane</keyword>
<keyword evidence="3" id="KW-1185">Reference proteome</keyword>
<gene>
    <name evidence="2" type="ORF">SPSYN_00954</name>
</gene>
<comment type="subcellular location">
    <subcellularLocation>
        <location evidence="1">Cell membrane</location>
        <topology evidence="1">Multi-pass membrane protein</topology>
    </subcellularLocation>
</comment>
<name>A0A9D2WRV4_9FIRM</name>
<dbReference type="GO" id="GO:0022857">
    <property type="term" value="F:transmembrane transporter activity"/>
    <property type="evidence" value="ECO:0007669"/>
    <property type="project" value="UniProtKB-UniRule"/>
</dbReference>
<protein>
    <recommendedName>
        <fullName evidence="1">Probable queuosine precursor transporter</fullName>
        <shortName evidence="1">Q precursor transporter</shortName>
    </recommendedName>
</protein>
<dbReference type="Proteomes" id="UP000798488">
    <property type="component" value="Unassembled WGS sequence"/>
</dbReference>
<comment type="similarity">
    <text evidence="1">Belongs to the vitamin uptake transporter (VUT/ECF) (TC 2.A.88) family. Q precursor transporter subfamily.</text>
</comment>
<dbReference type="PANTHER" id="PTHR34300:SF2">
    <property type="entry name" value="QUEUOSINE PRECURSOR TRANSPORTER-RELATED"/>
    <property type="match status" value="1"/>
</dbReference>
<feature type="transmembrane region" description="Helical" evidence="1">
    <location>
        <begin position="105"/>
        <end position="125"/>
    </location>
</feature>
<dbReference type="OrthoDB" id="9805479at2"/>
<evidence type="ECO:0000313" key="3">
    <source>
        <dbReference type="Proteomes" id="UP000798488"/>
    </source>
</evidence>
<feature type="transmembrane region" description="Helical" evidence="1">
    <location>
        <begin position="62"/>
        <end position="85"/>
    </location>
</feature>
<dbReference type="RefSeq" id="WP_161821329.1">
    <property type="nucleotide sequence ID" value="NZ_LSRS01000002.1"/>
</dbReference>
<feature type="transmembrane region" description="Helical" evidence="1">
    <location>
        <begin position="145"/>
        <end position="171"/>
    </location>
</feature>
<comment type="caution">
    <text evidence="2">The sequence shown here is derived from an EMBL/GenBank/DDBJ whole genome shotgun (WGS) entry which is preliminary data.</text>
</comment>
<keyword evidence="1" id="KW-1133">Transmembrane helix</keyword>
<dbReference type="GO" id="GO:0005886">
    <property type="term" value="C:plasma membrane"/>
    <property type="evidence" value="ECO:0007669"/>
    <property type="project" value="UniProtKB-SubCell"/>
</dbReference>
<keyword evidence="1" id="KW-0813">Transport</keyword>
<evidence type="ECO:0000313" key="2">
    <source>
        <dbReference type="EMBL" id="KAF1086213.1"/>
    </source>
</evidence>
<comment type="function">
    <text evidence="1">Involved in the import of queuosine (Q) precursors, required for Q precursor salvage.</text>
</comment>
<dbReference type="NCBIfam" id="TIGR00697">
    <property type="entry name" value="queuosine precursor transporter"/>
    <property type="match status" value="1"/>
</dbReference>
<organism evidence="2 3">
    <name type="scientific">Sporotomaculum syntrophicum</name>
    <dbReference type="NCBI Taxonomy" id="182264"/>
    <lineage>
        <taxon>Bacteria</taxon>
        <taxon>Bacillati</taxon>
        <taxon>Bacillota</taxon>
        <taxon>Clostridia</taxon>
        <taxon>Eubacteriales</taxon>
        <taxon>Desulfallaceae</taxon>
        <taxon>Sporotomaculum</taxon>
    </lineage>
</organism>
<keyword evidence="1" id="KW-0812">Transmembrane</keyword>
<dbReference type="InterPro" id="IPR003744">
    <property type="entry name" value="YhhQ"/>
</dbReference>
<sequence>MRLFPIIMALFVTVLLVSNTVAVKITHLGPFYFDGATILFPLTYIFGDILTEVYGYKRSRIVVWTGFLACVFMSLMYWLVGILPAANDWQQQEAYLAILGQIPRIVIASLIAYLGGEFVNAFILAKMKIATKGRYLWTRTIGSTIVGQAVDTVLFVVIAFTGIIPANLLMYMIVSNYVFKIAFEALATPFTYAAVGLVKKIEDVDYYDSDTDFNPFRFSIKDMMA</sequence>